<name>A0ABP5WFJ3_9ACTN</name>
<dbReference type="EMBL" id="BAAASE010000017">
    <property type="protein sequence ID" value="GAA2426100.1"/>
    <property type="molecule type" value="Genomic_DNA"/>
</dbReference>
<accession>A0ABP5WFJ3</accession>
<gene>
    <name evidence="2" type="ORF">GCM10010255_80360</name>
</gene>
<organism evidence="2 3">
    <name type="scientific">Streptomyces coeruleofuscus</name>
    <dbReference type="NCBI Taxonomy" id="66879"/>
    <lineage>
        <taxon>Bacteria</taxon>
        <taxon>Bacillati</taxon>
        <taxon>Actinomycetota</taxon>
        <taxon>Actinomycetes</taxon>
        <taxon>Kitasatosporales</taxon>
        <taxon>Streptomycetaceae</taxon>
        <taxon>Streptomyces</taxon>
    </lineage>
</organism>
<comment type="caution">
    <text evidence="2">The sequence shown here is derived from an EMBL/GenBank/DDBJ whole genome shotgun (WGS) entry which is preliminary data.</text>
</comment>
<evidence type="ECO:0000313" key="3">
    <source>
        <dbReference type="Proteomes" id="UP001499986"/>
    </source>
</evidence>
<dbReference type="Proteomes" id="UP001499986">
    <property type="component" value="Unassembled WGS sequence"/>
</dbReference>
<reference evidence="3" key="1">
    <citation type="journal article" date="2019" name="Int. J. Syst. Evol. Microbiol.">
        <title>The Global Catalogue of Microorganisms (GCM) 10K type strain sequencing project: providing services to taxonomists for standard genome sequencing and annotation.</title>
        <authorList>
            <consortium name="The Broad Institute Genomics Platform"/>
            <consortium name="The Broad Institute Genome Sequencing Center for Infectious Disease"/>
            <person name="Wu L."/>
            <person name="Ma J."/>
        </authorList>
    </citation>
    <scope>NUCLEOTIDE SEQUENCE [LARGE SCALE GENOMIC DNA]</scope>
    <source>
        <strain evidence="3">JCM 4358</strain>
    </source>
</reference>
<sequence>MRRATVSGWESGKTEPRPPERDAYARLLDKLAELYPADDASPVQDAAVPATFTAAPTRQAKCQRFRTL</sequence>
<feature type="region of interest" description="Disordered" evidence="1">
    <location>
        <begin position="1"/>
        <end position="21"/>
    </location>
</feature>
<protein>
    <recommendedName>
        <fullName evidence="4">XRE family transcriptional regulator</fullName>
    </recommendedName>
</protein>
<feature type="compositionally biased region" description="Basic and acidic residues" evidence="1">
    <location>
        <begin position="12"/>
        <end position="21"/>
    </location>
</feature>
<keyword evidence="3" id="KW-1185">Reference proteome</keyword>
<evidence type="ECO:0000313" key="2">
    <source>
        <dbReference type="EMBL" id="GAA2426100.1"/>
    </source>
</evidence>
<evidence type="ECO:0008006" key="4">
    <source>
        <dbReference type="Google" id="ProtNLM"/>
    </source>
</evidence>
<evidence type="ECO:0000256" key="1">
    <source>
        <dbReference type="SAM" id="MobiDB-lite"/>
    </source>
</evidence>
<proteinExistence type="predicted"/>